<name>A0A3S5CDM9_9PLAT</name>
<dbReference type="EMBL" id="CAAALY010014810">
    <property type="protein sequence ID" value="VEL12454.1"/>
    <property type="molecule type" value="Genomic_DNA"/>
</dbReference>
<gene>
    <name evidence="1" type="ORF">PXEA_LOCUS5894</name>
</gene>
<dbReference type="AlphaFoldDB" id="A0A3S5CDM9"/>
<dbReference type="Proteomes" id="UP000784294">
    <property type="component" value="Unassembled WGS sequence"/>
</dbReference>
<reference evidence="1" key="1">
    <citation type="submission" date="2018-11" db="EMBL/GenBank/DDBJ databases">
        <authorList>
            <consortium name="Pathogen Informatics"/>
        </authorList>
    </citation>
    <scope>NUCLEOTIDE SEQUENCE</scope>
</reference>
<evidence type="ECO:0000313" key="2">
    <source>
        <dbReference type="Proteomes" id="UP000784294"/>
    </source>
</evidence>
<protein>
    <submittedName>
        <fullName evidence="1">Uncharacterized protein</fullName>
    </submittedName>
</protein>
<sequence length="191" mass="21372">MRRSGLVSGGLALATLWHVILLPPIWPELIRLLLKLTTMIESATIGTIIIPRVVGGLSWPEHSTLSYNQQHHIDWITFLHNRTRLQGPRNTSVLLKHSAVLRCRLDYEPMTSASEIISSGAFGAISSLSSWNPPIGAEQFHWPVYDGVHQQLSLQWIVDGFGVDNESLQTVFGDRYQIPGRKEAGKDDVEQ</sequence>
<comment type="caution">
    <text evidence="1">The sequence shown here is derived from an EMBL/GenBank/DDBJ whole genome shotgun (WGS) entry which is preliminary data.</text>
</comment>
<proteinExistence type="predicted"/>
<evidence type="ECO:0000313" key="1">
    <source>
        <dbReference type="EMBL" id="VEL12454.1"/>
    </source>
</evidence>
<keyword evidence="2" id="KW-1185">Reference proteome</keyword>
<dbReference type="OrthoDB" id="10015491at2759"/>
<accession>A0A3S5CDM9</accession>
<organism evidence="1 2">
    <name type="scientific">Protopolystoma xenopodis</name>
    <dbReference type="NCBI Taxonomy" id="117903"/>
    <lineage>
        <taxon>Eukaryota</taxon>
        <taxon>Metazoa</taxon>
        <taxon>Spiralia</taxon>
        <taxon>Lophotrochozoa</taxon>
        <taxon>Platyhelminthes</taxon>
        <taxon>Monogenea</taxon>
        <taxon>Polyopisthocotylea</taxon>
        <taxon>Polystomatidea</taxon>
        <taxon>Polystomatidae</taxon>
        <taxon>Protopolystoma</taxon>
    </lineage>
</organism>